<dbReference type="AlphaFoldDB" id="A0A139AUN7"/>
<dbReference type="InterPro" id="IPR025110">
    <property type="entry name" value="AMP-bd_C"/>
</dbReference>
<dbReference type="SUPFAM" id="SSF56801">
    <property type="entry name" value="Acetyl-CoA synthetase-like"/>
    <property type="match status" value="1"/>
</dbReference>
<dbReference type="FunFam" id="3.30.300.30:FF:000007">
    <property type="entry name" value="4-coumarate--CoA ligase 2"/>
    <property type="match status" value="1"/>
</dbReference>
<reference evidence="4 5" key="1">
    <citation type="journal article" date="2015" name="Genome Biol. Evol.">
        <title>Phylogenomic analyses indicate that early fungi evolved digesting cell walls of algal ancestors of land plants.</title>
        <authorList>
            <person name="Chang Y."/>
            <person name="Wang S."/>
            <person name="Sekimoto S."/>
            <person name="Aerts A.L."/>
            <person name="Choi C."/>
            <person name="Clum A."/>
            <person name="LaButti K.M."/>
            <person name="Lindquist E.A."/>
            <person name="Yee Ngan C."/>
            <person name="Ohm R.A."/>
            <person name="Salamov A.A."/>
            <person name="Grigoriev I.V."/>
            <person name="Spatafora J.W."/>
            <person name="Berbee M.L."/>
        </authorList>
    </citation>
    <scope>NUCLEOTIDE SEQUENCE [LARGE SCALE GENOMIC DNA]</scope>
    <source>
        <strain evidence="4 5">JEL478</strain>
    </source>
</reference>
<dbReference type="OrthoDB" id="1898221at2759"/>
<dbReference type="GO" id="GO:0016405">
    <property type="term" value="F:CoA-ligase activity"/>
    <property type="evidence" value="ECO:0007669"/>
    <property type="project" value="TreeGrafter"/>
</dbReference>
<dbReference type="PROSITE" id="PS00455">
    <property type="entry name" value="AMP_BINDING"/>
    <property type="match status" value="1"/>
</dbReference>
<dbReference type="Gene3D" id="3.40.50.12780">
    <property type="entry name" value="N-terminal domain of ligase-like"/>
    <property type="match status" value="1"/>
</dbReference>
<dbReference type="EMBL" id="KQ965735">
    <property type="protein sequence ID" value="KXS20442.1"/>
    <property type="molecule type" value="Genomic_DNA"/>
</dbReference>
<evidence type="ECO:0000259" key="3">
    <source>
        <dbReference type="Pfam" id="PF13193"/>
    </source>
</evidence>
<evidence type="ECO:0000256" key="1">
    <source>
        <dbReference type="ARBA" id="ARBA00006432"/>
    </source>
</evidence>
<name>A0A139AUN7_GONPJ</name>
<dbReference type="CDD" id="cd05911">
    <property type="entry name" value="Firefly_Luc_like"/>
    <property type="match status" value="1"/>
</dbReference>
<dbReference type="Proteomes" id="UP000070544">
    <property type="component" value="Unassembled WGS sequence"/>
</dbReference>
<dbReference type="InterPro" id="IPR042099">
    <property type="entry name" value="ANL_N_sf"/>
</dbReference>
<dbReference type="STRING" id="1344416.A0A139AUN7"/>
<feature type="domain" description="AMP-dependent synthetase/ligase" evidence="2">
    <location>
        <begin position="32"/>
        <end position="410"/>
    </location>
</feature>
<accession>A0A139AUN7</accession>
<dbReference type="Pfam" id="PF00501">
    <property type="entry name" value="AMP-binding"/>
    <property type="match status" value="1"/>
</dbReference>
<organism evidence="4 5">
    <name type="scientific">Gonapodya prolifera (strain JEL478)</name>
    <name type="common">Monoblepharis prolifera</name>
    <dbReference type="NCBI Taxonomy" id="1344416"/>
    <lineage>
        <taxon>Eukaryota</taxon>
        <taxon>Fungi</taxon>
        <taxon>Fungi incertae sedis</taxon>
        <taxon>Chytridiomycota</taxon>
        <taxon>Chytridiomycota incertae sedis</taxon>
        <taxon>Monoblepharidomycetes</taxon>
        <taxon>Monoblepharidales</taxon>
        <taxon>Gonapodyaceae</taxon>
        <taxon>Gonapodya</taxon>
    </lineage>
</organism>
<comment type="similarity">
    <text evidence="1">Belongs to the ATP-dependent AMP-binding enzyme family.</text>
</comment>
<evidence type="ECO:0000313" key="5">
    <source>
        <dbReference type="Proteomes" id="UP000070544"/>
    </source>
</evidence>
<feature type="domain" description="AMP-binding enzyme C-terminal" evidence="3">
    <location>
        <begin position="461"/>
        <end position="540"/>
    </location>
</feature>
<dbReference type="OMA" id="PQFAVTM"/>
<evidence type="ECO:0000259" key="2">
    <source>
        <dbReference type="Pfam" id="PF00501"/>
    </source>
</evidence>
<dbReference type="InterPro" id="IPR045851">
    <property type="entry name" value="AMP-bd_C_sf"/>
</dbReference>
<protein>
    <submittedName>
        <fullName evidence="4">Acetyl-CoA synthetase-like protein</fullName>
    </submittedName>
</protein>
<evidence type="ECO:0000313" key="4">
    <source>
        <dbReference type="EMBL" id="KXS20442.1"/>
    </source>
</evidence>
<dbReference type="Pfam" id="PF13193">
    <property type="entry name" value="AMP-binding_C"/>
    <property type="match status" value="1"/>
</dbReference>
<dbReference type="InterPro" id="IPR000873">
    <property type="entry name" value="AMP-dep_synth/lig_dom"/>
</dbReference>
<dbReference type="PANTHER" id="PTHR24096">
    <property type="entry name" value="LONG-CHAIN-FATTY-ACID--COA LIGASE"/>
    <property type="match status" value="1"/>
</dbReference>
<dbReference type="Gene3D" id="3.30.300.30">
    <property type="match status" value="1"/>
</dbReference>
<dbReference type="PANTHER" id="PTHR24096:SF422">
    <property type="entry name" value="BCDNA.GH02901"/>
    <property type="match status" value="1"/>
</dbReference>
<dbReference type="InterPro" id="IPR020845">
    <property type="entry name" value="AMP-binding_CS"/>
</dbReference>
<keyword evidence="5" id="KW-1185">Reference proteome</keyword>
<gene>
    <name evidence="4" type="ORF">M427DRAFT_28165</name>
</gene>
<proteinExistence type="inferred from homology"/>
<sequence>MTIFKSSFPDVTIPDIDIFSFLFPKKLPSHRVGRTAYVDSLTGKTISHDALKGLCEDLAAALVGRFGVKEGSVVGIFSPNDLAYPLAFLAPLRVGGITTTNNVSNNTEEELVHQLTDSSASVLFTHPNVFALAVRAGKTAGINKDKLILFSRDDKDPEQKAIPTVWELLAEWGAKRKQGKAPLPAFRLGAEAKKRVAILAYSSGTTGRSKGVMISHTNVVANITQLELFDREETKANPTPSCTAVLPMYHIYGIVYFLHYNIFRGCLTVIFQKFEPVVFLEACQKYKCSILYLVPPLVLFLAQSPLVDKYDLTAVRCIYSAAAPLPWESVVQLQKRKTLKNWHLVQGWGMTESCVAVTNSPMPGNRESSVGIILPSQEVKLVDPDTGRVVGVGEEGELLVRGPNITLGYLNNAKATAETYDADGFLHTGDIGVFEPDGHLQIKDRIKELIKVKGLQVAPAELEAVLLGHPAVADSCVVQVPDERSGELPRAYVVLHANVDSSNGTRDSIYKHVSKHLARHKWLDGGIKFVESVPKSPSGKILRRYLRDQAKKEWAAEKSAKL</sequence>